<name>A0ABU6WIY9_9FABA</name>
<organism evidence="2 3">
    <name type="scientific">Stylosanthes scabra</name>
    <dbReference type="NCBI Taxonomy" id="79078"/>
    <lineage>
        <taxon>Eukaryota</taxon>
        <taxon>Viridiplantae</taxon>
        <taxon>Streptophyta</taxon>
        <taxon>Embryophyta</taxon>
        <taxon>Tracheophyta</taxon>
        <taxon>Spermatophyta</taxon>
        <taxon>Magnoliopsida</taxon>
        <taxon>eudicotyledons</taxon>
        <taxon>Gunneridae</taxon>
        <taxon>Pentapetalae</taxon>
        <taxon>rosids</taxon>
        <taxon>fabids</taxon>
        <taxon>Fabales</taxon>
        <taxon>Fabaceae</taxon>
        <taxon>Papilionoideae</taxon>
        <taxon>50 kb inversion clade</taxon>
        <taxon>dalbergioids sensu lato</taxon>
        <taxon>Dalbergieae</taxon>
        <taxon>Pterocarpus clade</taxon>
        <taxon>Stylosanthes</taxon>
    </lineage>
</organism>
<keyword evidence="3" id="KW-1185">Reference proteome</keyword>
<dbReference type="EMBL" id="JASCZI010181557">
    <property type="protein sequence ID" value="MED6184520.1"/>
    <property type="molecule type" value="Genomic_DNA"/>
</dbReference>
<feature type="compositionally biased region" description="Polar residues" evidence="1">
    <location>
        <begin position="11"/>
        <end position="38"/>
    </location>
</feature>
<proteinExistence type="predicted"/>
<protein>
    <submittedName>
        <fullName evidence="2">Uncharacterized protein</fullName>
    </submittedName>
</protein>
<comment type="caution">
    <text evidence="2">The sequence shown here is derived from an EMBL/GenBank/DDBJ whole genome shotgun (WGS) entry which is preliminary data.</text>
</comment>
<evidence type="ECO:0000313" key="3">
    <source>
        <dbReference type="Proteomes" id="UP001341840"/>
    </source>
</evidence>
<evidence type="ECO:0000256" key="1">
    <source>
        <dbReference type="SAM" id="MobiDB-lite"/>
    </source>
</evidence>
<dbReference type="Proteomes" id="UP001341840">
    <property type="component" value="Unassembled WGS sequence"/>
</dbReference>
<evidence type="ECO:0000313" key="2">
    <source>
        <dbReference type="EMBL" id="MED6184520.1"/>
    </source>
</evidence>
<accession>A0ABU6WIY9</accession>
<feature type="region of interest" description="Disordered" evidence="1">
    <location>
        <begin position="1"/>
        <end position="86"/>
    </location>
</feature>
<gene>
    <name evidence="2" type="ORF">PIB30_048231</name>
</gene>
<reference evidence="2 3" key="1">
    <citation type="journal article" date="2023" name="Plants (Basel)">
        <title>Bridging the Gap: Combining Genomics and Transcriptomics Approaches to Understand Stylosanthes scabra, an Orphan Legume from the Brazilian Caatinga.</title>
        <authorList>
            <person name="Ferreira-Neto J.R.C."/>
            <person name="da Silva M.D."/>
            <person name="Binneck E."/>
            <person name="de Melo N.F."/>
            <person name="da Silva R.H."/>
            <person name="de Melo A.L.T.M."/>
            <person name="Pandolfi V."/>
            <person name="Bustamante F.O."/>
            <person name="Brasileiro-Vidal A.C."/>
            <person name="Benko-Iseppon A.M."/>
        </authorList>
    </citation>
    <scope>NUCLEOTIDE SEQUENCE [LARGE SCALE GENOMIC DNA]</scope>
    <source>
        <tissue evidence="2">Leaves</tissue>
    </source>
</reference>
<feature type="compositionally biased region" description="Basic and acidic residues" evidence="1">
    <location>
        <begin position="46"/>
        <end position="86"/>
    </location>
</feature>
<sequence length="148" mass="16720">MGENLVETPLVGQTVNTQSSHASTLKNSDNSTPSSMRNPPNKKSPLIKDRDNYYFSHKETLQHTDAKGKKTKEKVKGAENREGLQHPYEETARRGRFYRVLPVVAKPPPLAVAIFPCDLAAARTTMVTDEWLFEKTKLQQLLLTDHFV</sequence>